<dbReference type="GO" id="GO:0009086">
    <property type="term" value="P:methionine biosynthetic process"/>
    <property type="evidence" value="ECO:0007669"/>
    <property type="project" value="InterPro"/>
</dbReference>
<proteinExistence type="predicted"/>
<keyword evidence="3" id="KW-1185">Reference proteome</keyword>
<gene>
    <name evidence="2" type="ORF">SAMN02745673_03456</name>
</gene>
<dbReference type="Proteomes" id="UP000190637">
    <property type="component" value="Unassembled WGS sequence"/>
</dbReference>
<accession>A0A1T4SEL6</accession>
<name>A0A1T4SEL6_9ACTN</name>
<evidence type="ECO:0000313" key="3">
    <source>
        <dbReference type="Proteomes" id="UP000190637"/>
    </source>
</evidence>
<organism evidence="2 3">
    <name type="scientific">Marinactinospora thermotolerans DSM 45154</name>
    <dbReference type="NCBI Taxonomy" id="1122192"/>
    <lineage>
        <taxon>Bacteria</taxon>
        <taxon>Bacillati</taxon>
        <taxon>Actinomycetota</taxon>
        <taxon>Actinomycetes</taxon>
        <taxon>Streptosporangiales</taxon>
        <taxon>Nocardiopsidaceae</taxon>
        <taxon>Marinactinospora</taxon>
    </lineage>
</organism>
<dbReference type="GO" id="GO:0003871">
    <property type="term" value="F:5-methyltetrahydropteroyltriglutamate-homocysteine S-methyltransferase activity"/>
    <property type="evidence" value="ECO:0007669"/>
    <property type="project" value="InterPro"/>
</dbReference>
<sequence length="287" mass="30137">MIGRSAGLLVELPVEVQPSGWRVAQRAGRDLARARGFLSYDLDALEEQAHAYRGPLKLQVTGPWTLAASIELRAGEKLLADPGAVADLCESLIEGITAHIADVRARVPGANLVVQVDEPALPAVLVGAVPTASGYGRLRAVERVRVEERLRSLFAAISAADALPAAHCCAPKVPIDLLRRSGARALSLDATALTRASDEAIGVAVEEGVGLLLGIVPGVDAVVSDPAVNVDPIRELWNRIGFDPGLLAETVVVTPICGLAGASPRYARTALAACRTAARVLRDEPRR</sequence>
<dbReference type="EMBL" id="FUWS01000009">
    <property type="protein sequence ID" value="SKA26619.1"/>
    <property type="molecule type" value="Genomic_DNA"/>
</dbReference>
<dbReference type="STRING" id="1122192.SAMN02745673_03456"/>
<dbReference type="AlphaFoldDB" id="A0A1T4SEL6"/>
<dbReference type="CDD" id="cd03310">
    <property type="entry name" value="CIMS_like"/>
    <property type="match status" value="1"/>
</dbReference>
<reference evidence="2 3" key="1">
    <citation type="submission" date="2017-02" db="EMBL/GenBank/DDBJ databases">
        <authorList>
            <person name="Peterson S.W."/>
        </authorList>
    </citation>
    <scope>NUCLEOTIDE SEQUENCE [LARGE SCALE GENOMIC DNA]</scope>
    <source>
        <strain evidence="2 3">DSM 45154</strain>
    </source>
</reference>
<dbReference type="SUPFAM" id="SSF51726">
    <property type="entry name" value="UROD/MetE-like"/>
    <property type="match status" value="1"/>
</dbReference>
<feature type="domain" description="Cobalamin-independent methionine synthase MetE C-terminal/archaeal" evidence="1">
    <location>
        <begin position="83"/>
        <end position="279"/>
    </location>
</feature>
<dbReference type="Pfam" id="PF01717">
    <property type="entry name" value="Meth_synt_2"/>
    <property type="match status" value="1"/>
</dbReference>
<dbReference type="Gene3D" id="3.20.20.210">
    <property type="match status" value="1"/>
</dbReference>
<dbReference type="InterPro" id="IPR038071">
    <property type="entry name" value="UROD/MetE-like_sf"/>
</dbReference>
<evidence type="ECO:0000259" key="1">
    <source>
        <dbReference type="Pfam" id="PF01717"/>
    </source>
</evidence>
<dbReference type="InterPro" id="IPR002629">
    <property type="entry name" value="Met_Synth_C/arc"/>
</dbReference>
<dbReference type="GO" id="GO:0008270">
    <property type="term" value="F:zinc ion binding"/>
    <property type="evidence" value="ECO:0007669"/>
    <property type="project" value="InterPro"/>
</dbReference>
<protein>
    <submittedName>
        <fullName evidence="2">Methionine synthase II (Cobalamin-independent)</fullName>
    </submittedName>
</protein>
<evidence type="ECO:0000313" key="2">
    <source>
        <dbReference type="EMBL" id="SKA26619.1"/>
    </source>
</evidence>